<organism evidence="5 6">
    <name type="scientific">Paralcaligenes ureilyticus</name>
    <dbReference type="NCBI Taxonomy" id="627131"/>
    <lineage>
        <taxon>Bacteria</taxon>
        <taxon>Pseudomonadati</taxon>
        <taxon>Pseudomonadota</taxon>
        <taxon>Betaproteobacteria</taxon>
        <taxon>Burkholderiales</taxon>
        <taxon>Alcaligenaceae</taxon>
        <taxon>Paralcaligenes</taxon>
    </lineage>
</organism>
<evidence type="ECO:0000256" key="3">
    <source>
        <dbReference type="ARBA" id="ARBA00023163"/>
    </source>
</evidence>
<comment type="caution">
    <text evidence="5">The sequence shown here is derived from an EMBL/GenBank/DDBJ whole genome shotgun (WGS) entry which is preliminary data.</text>
</comment>
<evidence type="ECO:0000256" key="2">
    <source>
        <dbReference type="ARBA" id="ARBA00023125"/>
    </source>
</evidence>
<proteinExistence type="predicted"/>
<name>A0A4R3M1W8_9BURK</name>
<dbReference type="PANTHER" id="PTHR46797:SF23">
    <property type="entry name" value="HTH-TYPE TRANSCRIPTIONAL REGULATOR SUTR"/>
    <property type="match status" value="1"/>
</dbReference>
<keyword evidence="6" id="KW-1185">Reference proteome</keyword>
<evidence type="ECO:0000313" key="5">
    <source>
        <dbReference type="EMBL" id="TCT07080.1"/>
    </source>
</evidence>
<dbReference type="GO" id="GO:0003700">
    <property type="term" value="F:DNA-binding transcription factor activity"/>
    <property type="evidence" value="ECO:0007669"/>
    <property type="project" value="TreeGrafter"/>
</dbReference>
<evidence type="ECO:0000313" key="6">
    <source>
        <dbReference type="Proteomes" id="UP000295525"/>
    </source>
</evidence>
<dbReference type="RefSeq" id="WP_132582582.1">
    <property type="nucleotide sequence ID" value="NZ_SMAJ01000007.1"/>
</dbReference>
<evidence type="ECO:0000259" key="4">
    <source>
        <dbReference type="PROSITE" id="PS50943"/>
    </source>
</evidence>
<dbReference type="SUPFAM" id="SSF47413">
    <property type="entry name" value="lambda repressor-like DNA-binding domains"/>
    <property type="match status" value="1"/>
</dbReference>
<dbReference type="Pfam" id="PF01381">
    <property type="entry name" value="HTH_3"/>
    <property type="match status" value="1"/>
</dbReference>
<keyword evidence="3" id="KW-0804">Transcription</keyword>
<sequence>MNDRHIPPPSPLIFFGRRLAQLRKAQGVSQEQLALISGIARSYVSGVERGQRNISLLNILRLAQALNLPPVALLEPPEQKE</sequence>
<dbReference type="InterPro" id="IPR050807">
    <property type="entry name" value="TransReg_Diox_bact_type"/>
</dbReference>
<dbReference type="OrthoDB" id="8527856at2"/>
<dbReference type="GO" id="GO:0005829">
    <property type="term" value="C:cytosol"/>
    <property type="evidence" value="ECO:0007669"/>
    <property type="project" value="TreeGrafter"/>
</dbReference>
<dbReference type="Proteomes" id="UP000295525">
    <property type="component" value="Unassembled WGS sequence"/>
</dbReference>
<accession>A0A4R3M1W8</accession>
<dbReference type="EMBL" id="SMAJ01000007">
    <property type="protein sequence ID" value="TCT07080.1"/>
    <property type="molecule type" value="Genomic_DNA"/>
</dbReference>
<dbReference type="Gene3D" id="1.10.260.40">
    <property type="entry name" value="lambda repressor-like DNA-binding domains"/>
    <property type="match status" value="1"/>
</dbReference>
<protein>
    <submittedName>
        <fullName evidence="5">Helix-turn-helix protein</fullName>
    </submittedName>
</protein>
<feature type="domain" description="HTH cro/C1-type" evidence="4">
    <location>
        <begin position="19"/>
        <end position="73"/>
    </location>
</feature>
<dbReference type="PROSITE" id="PS50943">
    <property type="entry name" value="HTH_CROC1"/>
    <property type="match status" value="1"/>
</dbReference>
<dbReference type="PANTHER" id="PTHR46797">
    <property type="entry name" value="HTH-TYPE TRANSCRIPTIONAL REGULATOR"/>
    <property type="match status" value="1"/>
</dbReference>
<dbReference type="SMART" id="SM00530">
    <property type="entry name" value="HTH_XRE"/>
    <property type="match status" value="1"/>
</dbReference>
<evidence type="ECO:0000256" key="1">
    <source>
        <dbReference type="ARBA" id="ARBA00023015"/>
    </source>
</evidence>
<dbReference type="InterPro" id="IPR010982">
    <property type="entry name" value="Lambda_DNA-bd_dom_sf"/>
</dbReference>
<gene>
    <name evidence="5" type="ORF">EDC26_107136</name>
</gene>
<dbReference type="GO" id="GO:0003677">
    <property type="term" value="F:DNA binding"/>
    <property type="evidence" value="ECO:0007669"/>
    <property type="project" value="UniProtKB-KW"/>
</dbReference>
<dbReference type="InterPro" id="IPR001387">
    <property type="entry name" value="Cro/C1-type_HTH"/>
</dbReference>
<dbReference type="AlphaFoldDB" id="A0A4R3M1W8"/>
<dbReference type="CDD" id="cd00093">
    <property type="entry name" value="HTH_XRE"/>
    <property type="match status" value="1"/>
</dbReference>
<reference evidence="5 6" key="1">
    <citation type="submission" date="2019-03" db="EMBL/GenBank/DDBJ databases">
        <title>Genomic Encyclopedia of Type Strains, Phase IV (KMG-IV): sequencing the most valuable type-strain genomes for metagenomic binning, comparative biology and taxonomic classification.</title>
        <authorList>
            <person name="Goeker M."/>
        </authorList>
    </citation>
    <scope>NUCLEOTIDE SEQUENCE [LARGE SCALE GENOMIC DNA]</scope>
    <source>
        <strain evidence="5 6">DSM 24591</strain>
    </source>
</reference>
<keyword evidence="2" id="KW-0238">DNA-binding</keyword>
<keyword evidence="1" id="KW-0805">Transcription regulation</keyword>